<proteinExistence type="predicted"/>
<evidence type="ECO:0000256" key="2">
    <source>
        <dbReference type="ARBA" id="ARBA00022771"/>
    </source>
</evidence>
<keyword evidence="3" id="KW-0862">Zinc</keyword>
<dbReference type="InterPro" id="IPR022776">
    <property type="entry name" value="TRM13/UPF0224_CHHC_Znf_dom"/>
</dbReference>
<feature type="compositionally biased region" description="Low complexity" evidence="4">
    <location>
        <begin position="447"/>
        <end position="460"/>
    </location>
</feature>
<comment type="caution">
    <text evidence="6">The sequence shown here is derived from an EMBL/GenBank/DDBJ whole genome shotgun (WGS) entry which is preliminary data.</text>
</comment>
<dbReference type="GO" id="GO:0005829">
    <property type="term" value="C:cytosol"/>
    <property type="evidence" value="ECO:0007669"/>
    <property type="project" value="TreeGrafter"/>
</dbReference>
<evidence type="ECO:0000256" key="4">
    <source>
        <dbReference type="SAM" id="MobiDB-lite"/>
    </source>
</evidence>
<keyword evidence="1" id="KW-0479">Metal-binding</keyword>
<dbReference type="GO" id="GO:0005689">
    <property type="term" value="C:U12-type spliceosomal complex"/>
    <property type="evidence" value="ECO:0007669"/>
    <property type="project" value="TreeGrafter"/>
</dbReference>
<sequence>MSIEERLNYINGVQDFINCTSSKIQDTLSALGWNASELKYTDVNNAQCPFDRGHWMPSEKLPAHIEICALKKEGYSGSETLLPPSCGNEKYAIKIDSETRKQVLRSAFSANPRLKLGVEDISRDDRPIPRTADRCVSEFTVDERRVLYDFAVSQTSKPSAERNIQDIQLFENIGRTCAEPAKTTKTLEEMMIEMRDAKRRRASYKGKKVKAKSRSYTETLKNLIETQMDVLTEMRDDDSSSNRCAAQPEQEHSEAASFEEPEAPSRPQQLYEKEFMRSDHASYLGDWVAKFDRREHDDYRDSGSYRSHHQSRHTDGGFKKLKIADSGHSYEKKDRSYKRKRSRSPDAKLFSRSSSRSYDFSYYGGKPLVRDEDEISSHSRHQAKRNSPGQPERYREKSFEDEKRNKRRSRSRSKSRSKHRKHKKEHKAKKRKKHHKEQDKHHEKSKSSGGESEISLSSIEETQKYHRSRKKRKKERK</sequence>
<dbReference type="AlphaFoldDB" id="A0AAI8Y658"/>
<dbReference type="Pfam" id="PF05253">
    <property type="entry name" value="zf-U11-48K"/>
    <property type="match status" value="1"/>
</dbReference>
<feature type="compositionally biased region" description="Basic residues" evidence="4">
    <location>
        <begin position="465"/>
        <end position="477"/>
    </location>
</feature>
<dbReference type="PANTHER" id="PTHR21402">
    <property type="entry name" value="GAMETOCYTE SPECIFIC FACTOR 1-RELATED"/>
    <property type="match status" value="1"/>
</dbReference>
<feature type="region of interest" description="Disordered" evidence="4">
    <location>
        <begin position="233"/>
        <end position="266"/>
    </location>
</feature>
<evidence type="ECO:0000313" key="7">
    <source>
        <dbReference type="Proteomes" id="UP001152759"/>
    </source>
</evidence>
<feature type="compositionally biased region" description="Basic and acidic residues" evidence="4">
    <location>
        <begin position="436"/>
        <end position="446"/>
    </location>
</feature>
<accession>A0AAI8Y658</accession>
<reference evidence="6" key="1">
    <citation type="submission" date="2021-12" db="EMBL/GenBank/DDBJ databases">
        <authorList>
            <person name="King R."/>
        </authorList>
    </citation>
    <scope>NUCLEOTIDE SEQUENCE</scope>
</reference>
<dbReference type="Proteomes" id="UP001152759">
    <property type="component" value="Unassembled WGS sequence"/>
</dbReference>
<evidence type="ECO:0000256" key="1">
    <source>
        <dbReference type="ARBA" id="ARBA00022723"/>
    </source>
</evidence>
<feature type="compositionally biased region" description="Basic and acidic residues" evidence="4">
    <location>
        <begin position="392"/>
        <end position="404"/>
    </location>
</feature>
<feature type="domain" description="CHHC U11-48K-type" evidence="5">
    <location>
        <begin position="45"/>
        <end position="72"/>
    </location>
</feature>
<evidence type="ECO:0000256" key="3">
    <source>
        <dbReference type="ARBA" id="ARBA00022833"/>
    </source>
</evidence>
<dbReference type="EMBL" id="CAKKNF020000068">
    <property type="protein sequence ID" value="CAH0748612.1"/>
    <property type="molecule type" value="Genomic_DNA"/>
</dbReference>
<feature type="compositionally biased region" description="Basic residues" evidence="4">
    <location>
        <begin position="405"/>
        <end position="435"/>
    </location>
</feature>
<keyword evidence="7" id="KW-1185">Reference proteome</keyword>
<organism evidence="6 7">
    <name type="scientific">Bemisia tabaci</name>
    <name type="common">Sweetpotato whitefly</name>
    <name type="synonym">Aleurodes tabaci</name>
    <dbReference type="NCBI Taxonomy" id="7038"/>
    <lineage>
        <taxon>Eukaryota</taxon>
        <taxon>Metazoa</taxon>
        <taxon>Ecdysozoa</taxon>
        <taxon>Arthropoda</taxon>
        <taxon>Hexapoda</taxon>
        <taxon>Insecta</taxon>
        <taxon>Pterygota</taxon>
        <taxon>Neoptera</taxon>
        <taxon>Paraneoptera</taxon>
        <taxon>Hemiptera</taxon>
        <taxon>Sternorrhyncha</taxon>
        <taxon>Aleyrodoidea</taxon>
        <taxon>Aleyrodidae</taxon>
        <taxon>Aleyrodinae</taxon>
        <taxon>Bemisia</taxon>
    </lineage>
</organism>
<dbReference type="PROSITE" id="PS51800">
    <property type="entry name" value="ZF_CHHC_U11_48K"/>
    <property type="match status" value="1"/>
</dbReference>
<feature type="compositionally biased region" description="Basic and acidic residues" evidence="4">
    <location>
        <begin position="312"/>
        <end position="334"/>
    </location>
</feature>
<dbReference type="GO" id="GO:0008270">
    <property type="term" value="F:zinc ion binding"/>
    <property type="evidence" value="ECO:0007669"/>
    <property type="project" value="UniProtKB-KW"/>
</dbReference>
<evidence type="ECO:0000259" key="5">
    <source>
        <dbReference type="PROSITE" id="PS51800"/>
    </source>
</evidence>
<keyword evidence="2" id="KW-0863">Zinc-finger</keyword>
<gene>
    <name evidence="6" type="ORF">BEMITA_LOCUS204</name>
</gene>
<dbReference type="PANTHER" id="PTHR21402:SF10">
    <property type="entry name" value="U11_U12 SMALL NUCLEAR RIBONUCLEOPROTEIN 48 KDA PROTEIN"/>
    <property type="match status" value="1"/>
</dbReference>
<evidence type="ECO:0000313" key="6">
    <source>
        <dbReference type="EMBL" id="CAH0748612.1"/>
    </source>
</evidence>
<feature type="compositionally biased region" description="Low complexity" evidence="4">
    <location>
        <begin position="350"/>
        <end position="363"/>
    </location>
</feature>
<dbReference type="GO" id="GO:0005654">
    <property type="term" value="C:nucleoplasm"/>
    <property type="evidence" value="ECO:0007669"/>
    <property type="project" value="TreeGrafter"/>
</dbReference>
<dbReference type="InterPro" id="IPR051591">
    <property type="entry name" value="UPF0224_FAM112_RNA_Proc"/>
</dbReference>
<feature type="region of interest" description="Disordered" evidence="4">
    <location>
        <begin position="298"/>
        <end position="477"/>
    </location>
</feature>
<protein>
    <recommendedName>
        <fullName evidence="5">CHHC U11-48K-type domain-containing protein</fullName>
    </recommendedName>
</protein>
<name>A0AAI8Y658_BEMTA</name>